<dbReference type="NCBIfam" id="TIGR01730">
    <property type="entry name" value="RND_mfp"/>
    <property type="match status" value="1"/>
</dbReference>
<feature type="domain" description="Multidrug resistance protein MdtA-like alpha-helical hairpin" evidence="3">
    <location>
        <begin position="94"/>
        <end position="155"/>
    </location>
</feature>
<proteinExistence type="inferred from homology"/>
<organism evidence="5 6">
    <name type="scientific">Thalassotalea piscium</name>
    <dbReference type="NCBI Taxonomy" id="1230533"/>
    <lineage>
        <taxon>Bacteria</taxon>
        <taxon>Pseudomonadati</taxon>
        <taxon>Pseudomonadota</taxon>
        <taxon>Gammaproteobacteria</taxon>
        <taxon>Alteromonadales</taxon>
        <taxon>Colwelliaceae</taxon>
        <taxon>Thalassotalea</taxon>
    </lineage>
</organism>
<dbReference type="AlphaFoldDB" id="A0A7X0TU75"/>
<dbReference type="GO" id="GO:1990281">
    <property type="term" value="C:efflux pump complex"/>
    <property type="evidence" value="ECO:0007669"/>
    <property type="project" value="TreeGrafter"/>
</dbReference>
<dbReference type="GO" id="GO:0015562">
    <property type="term" value="F:efflux transmembrane transporter activity"/>
    <property type="evidence" value="ECO:0007669"/>
    <property type="project" value="InterPro"/>
</dbReference>
<dbReference type="InterPro" id="IPR058624">
    <property type="entry name" value="MdtA-like_HH"/>
</dbReference>
<keyword evidence="2" id="KW-0175">Coiled coil</keyword>
<dbReference type="InterPro" id="IPR006143">
    <property type="entry name" value="RND_pump_MFP"/>
</dbReference>
<dbReference type="PROSITE" id="PS51257">
    <property type="entry name" value="PROKAR_LIPOPROTEIN"/>
    <property type="match status" value="1"/>
</dbReference>
<dbReference type="Gene3D" id="2.40.30.170">
    <property type="match status" value="1"/>
</dbReference>
<comment type="similarity">
    <text evidence="1">Belongs to the membrane fusion protein (MFP) (TC 8.A.1) family.</text>
</comment>
<evidence type="ECO:0000259" key="4">
    <source>
        <dbReference type="Pfam" id="PF25967"/>
    </source>
</evidence>
<sequence>MRILYILLFTTLLAGCSEQKVTAEKAIRPIAWLKISESNIQQLRTLSGIVSPVESAQLSFEVPGKIDLVAVRLGDRVKKDQVLAQLNTRNFDLNLQSAQAELDKANSALDEAENTYERYRQLIKQGLVSQSAFENAQATFQSSKSAVKVAQAQLNISNKHLQDSTLLAPYDGVITKRLIEPSQQIGARQAAFEIEGNHGLEVNVMVPETLIRELTKHDVLPVRFPVLVGTEMFGKITEIGTRAQTANAFPVTVVLNENNPLLRAGMTAEVDFSFDGVGQTGYEGITVSVPFSALRAGVNQKTYAFVYNPQSQTVQQREVQTENVLNNMAFISSGLSAGEIIATAGVAFLRDGQQVTLLDKKIQRFN</sequence>
<feature type="coiled-coil region" evidence="2">
    <location>
        <begin position="95"/>
        <end position="122"/>
    </location>
</feature>
<reference evidence="5 6" key="1">
    <citation type="submission" date="2020-08" db="EMBL/GenBank/DDBJ databases">
        <title>Genomic Encyclopedia of Type Strains, Phase IV (KMG-IV): sequencing the most valuable type-strain genomes for metagenomic binning, comparative biology and taxonomic classification.</title>
        <authorList>
            <person name="Goeker M."/>
        </authorList>
    </citation>
    <scope>NUCLEOTIDE SEQUENCE [LARGE SCALE GENOMIC DNA]</scope>
    <source>
        <strain evidence="5 6">DSM 26287</strain>
    </source>
</reference>
<name>A0A7X0TU75_9GAMM</name>
<evidence type="ECO:0000313" key="5">
    <source>
        <dbReference type="EMBL" id="MBB6543839.1"/>
    </source>
</evidence>
<evidence type="ECO:0000313" key="6">
    <source>
        <dbReference type="Proteomes" id="UP000537141"/>
    </source>
</evidence>
<dbReference type="RefSeq" id="WP_184424620.1">
    <property type="nucleotide sequence ID" value="NZ_AP027362.1"/>
</dbReference>
<evidence type="ECO:0000256" key="2">
    <source>
        <dbReference type="SAM" id="Coils"/>
    </source>
</evidence>
<dbReference type="Proteomes" id="UP000537141">
    <property type="component" value="Unassembled WGS sequence"/>
</dbReference>
<protein>
    <submittedName>
        <fullName evidence="5">RND family efflux transporter MFP subunit</fullName>
    </submittedName>
</protein>
<dbReference type="Gene3D" id="2.40.50.100">
    <property type="match status" value="1"/>
</dbReference>
<dbReference type="Gene3D" id="2.40.420.20">
    <property type="match status" value="1"/>
</dbReference>
<accession>A0A7X0TU75</accession>
<feature type="domain" description="Multidrug resistance protein MdtA-like C-terminal permuted SH3" evidence="4">
    <location>
        <begin position="287"/>
        <end position="345"/>
    </location>
</feature>
<gene>
    <name evidence="5" type="ORF">HNQ55_002362</name>
</gene>
<evidence type="ECO:0000256" key="1">
    <source>
        <dbReference type="ARBA" id="ARBA00009477"/>
    </source>
</evidence>
<dbReference type="Pfam" id="PF25876">
    <property type="entry name" value="HH_MFP_RND"/>
    <property type="match status" value="1"/>
</dbReference>
<dbReference type="Pfam" id="PF25967">
    <property type="entry name" value="RND-MFP_C"/>
    <property type="match status" value="1"/>
</dbReference>
<dbReference type="PANTHER" id="PTHR30469">
    <property type="entry name" value="MULTIDRUG RESISTANCE PROTEIN MDTA"/>
    <property type="match status" value="1"/>
</dbReference>
<evidence type="ECO:0000259" key="3">
    <source>
        <dbReference type="Pfam" id="PF25876"/>
    </source>
</evidence>
<dbReference type="InterPro" id="IPR058627">
    <property type="entry name" value="MdtA-like_C"/>
</dbReference>
<dbReference type="PANTHER" id="PTHR30469:SF20">
    <property type="entry name" value="EFFLUX RND TRANSPORTER PERIPLASMIC ADAPTOR SUBUNIT"/>
    <property type="match status" value="1"/>
</dbReference>
<comment type="caution">
    <text evidence="5">The sequence shown here is derived from an EMBL/GenBank/DDBJ whole genome shotgun (WGS) entry which is preliminary data.</text>
</comment>
<keyword evidence="6" id="KW-1185">Reference proteome</keyword>
<dbReference type="SUPFAM" id="SSF111369">
    <property type="entry name" value="HlyD-like secretion proteins"/>
    <property type="match status" value="1"/>
</dbReference>
<dbReference type="EMBL" id="JACHHU010000020">
    <property type="protein sequence ID" value="MBB6543839.1"/>
    <property type="molecule type" value="Genomic_DNA"/>
</dbReference>
<dbReference type="Gene3D" id="1.10.287.470">
    <property type="entry name" value="Helix hairpin bin"/>
    <property type="match status" value="1"/>
</dbReference>